<comment type="similarity">
    <text evidence="1 2">Belongs to the dTDP-4-dehydrorhamnose reductase family.</text>
</comment>
<dbReference type="PANTHER" id="PTHR10491">
    <property type="entry name" value="DTDP-4-DEHYDRORHAMNOSE REDUCTASE"/>
    <property type="match status" value="1"/>
</dbReference>
<comment type="pathway">
    <text evidence="2">Carbohydrate biosynthesis; dTDP-L-rhamnose biosynthesis.</text>
</comment>
<gene>
    <name evidence="4" type="ORF">Rhola_00000180</name>
</gene>
<name>A0A060JKP0_9MICO</name>
<keyword evidence="2" id="KW-0521">NADP</keyword>
<comment type="function">
    <text evidence="2">Catalyzes the reduction of dTDP-6-deoxy-L-lyxo-4-hexulose to yield dTDP-L-rhamnose.</text>
</comment>
<feature type="domain" description="RmlD-like substrate binding" evidence="3">
    <location>
        <begin position="1"/>
        <end position="282"/>
    </location>
</feature>
<sequence>MRWVVIGDKGLFGSEMVAYLEAKGELVSRFNRSNLNLDELPESLAQQIGPADVIVNAIGFTAVDKAESELYEANTVNGIYAGKLAQVAAILDAKVFYISTDYVFDGGSVTPYITSAATNPQSIYGKSKELGEQLVAQSGANYTIFRTSWLYGARGKNFAKTIAAKLIEDGAVKVVSDQIGTPTWTRDLAEVVYAHGVNPFNEKIVHAVASGSGSWFDFAREVAATLPEGSKYFLSPVSTEEFPTAAIRPAFSVLANSETKGPIIGDWHERWKIAAPEVLAEFLTD</sequence>
<keyword evidence="2 4" id="KW-0560">Oxidoreductase</keyword>
<dbReference type="SUPFAM" id="SSF51735">
    <property type="entry name" value="NAD(P)-binding Rossmann-fold domains"/>
    <property type="match status" value="1"/>
</dbReference>
<evidence type="ECO:0000259" key="3">
    <source>
        <dbReference type="Pfam" id="PF04321"/>
    </source>
</evidence>
<dbReference type="CDD" id="cd05254">
    <property type="entry name" value="dTDP_HR_like_SDR_e"/>
    <property type="match status" value="1"/>
</dbReference>
<dbReference type="PATRIC" id="fig|529884.3.peg.15"/>
<dbReference type="Proteomes" id="UP000067708">
    <property type="component" value="Chromosome"/>
</dbReference>
<protein>
    <recommendedName>
        <fullName evidence="2">dTDP-4-dehydrorhamnose reductase</fullName>
        <ecNumber evidence="2">1.1.1.133</ecNumber>
    </recommendedName>
</protein>
<dbReference type="AlphaFoldDB" id="A0A060JKP0"/>
<accession>A0A060JKP0</accession>
<evidence type="ECO:0000256" key="2">
    <source>
        <dbReference type="RuleBase" id="RU364082"/>
    </source>
</evidence>
<dbReference type="KEGG" id="rla:Rhola_00000180"/>
<dbReference type="STRING" id="529884.Rhola_00000180"/>
<dbReference type="GO" id="GO:0008831">
    <property type="term" value="F:dTDP-4-dehydrorhamnose reductase activity"/>
    <property type="evidence" value="ECO:0007669"/>
    <property type="project" value="UniProtKB-EC"/>
</dbReference>
<dbReference type="InterPro" id="IPR029903">
    <property type="entry name" value="RmlD-like-bd"/>
</dbReference>
<dbReference type="EC" id="1.1.1.133" evidence="2"/>
<organism evidence="4 5">
    <name type="scientific">Rhodoluna lacicola</name>
    <dbReference type="NCBI Taxonomy" id="529884"/>
    <lineage>
        <taxon>Bacteria</taxon>
        <taxon>Bacillati</taxon>
        <taxon>Actinomycetota</taxon>
        <taxon>Actinomycetes</taxon>
        <taxon>Micrococcales</taxon>
        <taxon>Microbacteriaceae</taxon>
        <taxon>Luna cluster</taxon>
        <taxon>Luna-1 subcluster</taxon>
        <taxon>Rhodoluna</taxon>
    </lineage>
</organism>
<dbReference type="NCBIfam" id="TIGR01214">
    <property type="entry name" value="rmlD"/>
    <property type="match status" value="1"/>
</dbReference>
<reference evidence="4 5" key="1">
    <citation type="journal article" date="2014" name="Int. J. Syst. Evol. Microbiol.">
        <title>Rhodoluna lacicola gen. nov., sp. nov., a planktonic freshwater bacterium with stream-lined genome.</title>
        <authorList>
            <person name="Hahn M."/>
            <person name="Schmidt J."/>
            <person name="Taipale S.J."/>
            <person name="Doolittle W.F."/>
            <person name="Koll U."/>
        </authorList>
    </citation>
    <scope>NUCLEOTIDE SEQUENCE [LARGE SCALE GENOMIC DNA]</scope>
    <source>
        <strain evidence="4 5">MWH-Ta8</strain>
    </source>
</reference>
<evidence type="ECO:0000313" key="5">
    <source>
        <dbReference type="Proteomes" id="UP000067708"/>
    </source>
</evidence>
<dbReference type="PANTHER" id="PTHR10491:SF4">
    <property type="entry name" value="METHIONINE ADENOSYLTRANSFERASE 2 SUBUNIT BETA"/>
    <property type="match status" value="1"/>
</dbReference>
<evidence type="ECO:0000313" key="4">
    <source>
        <dbReference type="EMBL" id="AIC46849.1"/>
    </source>
</evidence>
<proteinExistence type="inferred from homology"/>
<keyword evidence="5" id="KW-1185">Reference proteome</keyword>
<dbReference type="InterPro" id="IPR005913">
    <property type="entry name" value="dTDP_dehydrorham_reduct"/>
</dbReference>
<dbReference type="GO" id="GO:0019305">
    <property type="term" value="P:dTDP-rhamnose biosynthetic process"/>
    <property type="evidence" value="ECO:0007669"/>
    <property type="project" value="UniProtKB-UniPathway"/>
</dbReference>
<dbReference type="InterPro" id="IPR036291">
    <property type="entry name" value="NAD(P)-bd_dom_sf"/>
</dbReference>
<evidence type="ECO:0000256" key="1">
    <source>
        <dbReference type="ARBA" id="ARBA00010944"/>
    </source>
</evidence>
<dbReference type="Pfam" id="PF04321">
    <property type="entry name" value="RmlD_sub_bind"/>
    <property type="match status" value="1"/>
</dbReference>
<dbReference type="Gene3D" id="3.40.50.720">
    <property type="entry name" value="NAD(P)-binding Rossmann-like Domain"/>
    <property type="match status" value="1"/>
</dbReference>
<dbReference type="HOGENOM" id="CLU_045518_1_0_11"/>
<dbReference type="EMBL" id="CP007490">
    <property type="protein sequence ID" value="AIC46849.1"/>
    <property type="molecule type" value="Genomic_DNA"/>
</dbReference>
<dbReference type="Gene3D" id="3.90.25.10">
    <property type="entry name" value="UDP-galactose 4-epimerase, domain 1"/>
    <property type="match status" value="1"/>
</dbReference>
<dbReference type="UniPathway" id="UPA00124"/>
<dbReference type="eggNOG" id="COG1091">
    <property type="taxonomic scope" value="Bacteria"/>
</dbReference>